<accession>A0A4V1AT29</accession>
<evidence type="ECO:0000313" key="3">
    <source>
        <dbReference type="Proteomes" id="UP000294395"/>
    </source>
</evidence>
<dbReference type="Gene3D" id="3.40.630.30">
    <property type="match status" value="1"/>
</dbReference>
<dbReference type="Proteomes" id="UP000294395">
    <property type="component" value="Chromosome"/>
</dbReference>
<feature type="domain" description="N-acetyltransferase" evidence="1">
    <location>
        <begin position="1"/>
        <end position="150"/>
    </location>
</feature>
<keyword evidence="2" id="KW-0808">Transferase</keyword>
<dbReference type="InterPro" id="IPR000182">
    <property type="entry name" value="GNAT_dom"/>
</dbReference>
<dbReference type="SUPFAM" id="SSF55729">
    <property type="entry name" value="Acyl-CoA N-acyltransferases (Nat)"/>
    <property type="match status" value="1"/>
</dbReference>
<dbReference type="RefSeq" id="WP_134253012.1">
    <property type="nucleotide sequence ID" value="NZ_CP038009.1"/>
</dbReference>
<dbReference type="AlphaFoldDB" id="A0A4V1AT29"/>
<organism evidence="2 3">
    <name type="scientific">Acinetobacter haemolyticus</name>
    <dbReference type="NCBI Taxonomy" id="29430"/>
    <lineage>
        <taxon>Bacteria</taxon>
        <taxon>Pseudomonadati</taxon>
        <taxon>Pseudomonadota</taxon>
        <taxon>Gammaproteobacteria</taxon>
        <taxon>Moraxellales</taxon>
        <taxon>Moraxellaceae</taxon>
        <taxon>Acinetobacter</taxon>
    </lineage>
</organism>
<protein>
    <submittedName>
        <fullName evidence="2">GNAT family N-acetyltransferase</fullName>
    </submittedName>
</protein>
<dbReference type="GO" id="GO:0016747">
    <property type="term" value="F:acyltransferase activity, transferring groups other than amino-acyl groups"/>
    <property type="evidence" value="ECO:0007669"/>
    <property type="project" value="InterPro"/>
</dbReference>
<dbReference type="InterPro" id="IPR052564">
    <property type="entry name" value="N-acetyltrans/Recomb-assoc"/>
</dbReference>
<dbReference type="PANTHER" id="PTHR43451">
    <property type="entry name" value="ACETYLTRANSFERASE (GNAT) FAMILY PROTEIN"/>
    <property type="match status" value="1"/>
</dbReference>
<sequence length="154" mass="17755">MIEIAQQQDSKAILNVIKQSIESCSLDHDNNQNVIVEWLSNKTEENIINWINNSYSYVYKKDNKIVGFILMSKGGVILLNYVLPDYQGDGIGSAMVDFIISLSSSYQIDKIKLESTLTARKFYESKEFVILEETYEHEKLIGFKMERRLSENSI</sequence>
<reference evidence="2 3" key="1">
    <citation type="submission" date="2019-03" db="EMBL/GenBank/DDBJ databases">
        <title>Complete genome sequence of two outbreak-associated Acinetobacter haemolyticus strains.</title>
        <authorList>
            <person name="Bai L."/>
            <person name="Zhang S.-C."/>
            <person name="Deng Y."/>
            <person name="Song C.-C."/>
            <person name="Kang G.-B."/>
            <person name="Dong Y."/>
            <person name="Wang Y."/>
            <person name="Gao F."/>
            <person name="Huang H."/>
        </authorList>
    </citation>
    <scope>NUCLEOTIDE SEQUENCE [LARGE SCALE GENOMIC DNA]</scope>
    <source>
        <strain evidence="2 3">TJR01</strain>
    </source>
</reference>
<evidence type="ECO:0000259" key="1">
    <source>
        <dbReference type="PROSITE" id="PS51186"/>
    </source>
</evidence>
<name>A0A4V1AT29_ACIHA</name>
<proteinExistence type="predicted"/>
<dbReference type="PROSITE" id="PS51186">
    <property type="entry name" value="GNAT"/>
    <property type="match status" value="1"/>
</dbReference>
<dbReference type="EMBL" id="CP038009">
    <property type="protein sequence ID" value="QBQ17559.1"/>
    <property type="molecule type" value="Genomic_DNA"/>
</dbReference>
<dbReference type="CDD" id="cd04301">
    <property type="entry name" value="NAT_SF"/>
    <property type="match status" value="1"/>
</dbReference>
<dbReference type="PANTHER" id="PTHR43451:SF1">
    <property type="entry name" value="ACETYLTRANSFERASE"/>
    <property type="match status" value="1"/>
</dbReference>
<dbReference type="Pfam" id="PF13673">
    <property type="entry name" value="Acetyltransf_10"/>
    <property type="match status" value="1"/>
</dbReference>
<evidence type="ECO:0000313" key="2">
    <source>
        <dbReference type="EMBL" id="QBQ17559.1"/>
    </source>
</evidence>
<dbReference type="InterPro" id="IPR016181">
    <property type="entry name" value="Acyl_CoA_acyltransferase"/>
</dbReference>
<gene>
    <name evidence="2" type="ORF">AHTJR_15370</name>
</gene>